<reference evidence="3 4" key="1">
    <citation type="submission" date="2022-10" db="EMBL/GenBank/DDBJ databases">
        <title>Luteolibacter flavescens strain MCCC 1K03193, whole genome shotgun sequencing project.</title>
        <authorList>
            <person name="Zhao G."/>
            <person name="Shen L."/>
        </authorList>
    </citation>
    <scope>NUCLEOTIDE SEQUENCE [LARGE SCALE GENOMIC DNA]</scope>
    <source>
        <strain evidence="3 4">MCCC 1K03193</strain>
    </source>
</reference>
<dbReference type="SUPFAM" id="SSF55447">
    <property type="entry name" value="CO dehydrogenase flavoprotein C-terminal domain-like"/>
    <property type="match status" value="1"/>
</dbReference>
<gene>
    <name evidence="3" type="ORF">OKA04_14955</name>
</gene>
<proteinExistence type="predicted"/>
<accession>A0ABT3FR26</accession>
<name>A0ABT3FR26_9BACT</name>
<keyword evidence="1" id="KW-0274">FAD</keyword>
<evidence type="ECO:0000313" key="4">
    <source>
        <dbReference type="Proteomes" id="UP001207930"/>
    </source>
</evidence>
<keyword evidence="4" id="KW-1185">Reference proteome</keyword>
<dbReference type="Proteomes" id="UP001207930">
    <property type="component" value="Unassembled WGS sequence"/>
</dbReference>
<dbReference type="SMART" id="SM01092">
    <property type="entry name" value="CO_deh_flav_C"/>
    <property type="match status" value="1"/>
</dbReference>
<comment type="caution">
    <text evidence="3">The sequence shown here is derived from an EMBL/GenBank/DDBJ whole genome shotgun (WGS) entry which is preliminary data.</text>
</comment>
<keyword evidence="1" id="KW-0285">Flavoprotein</keyword>
<dbReference type="Gene3D" id="3.30.465.10">
    <property type="match status" value="2"/>
</dbReference>
<dbReference type="InterPro" id="IPR002346">
    <property type="entry name" value="Mopterin_DH_FAD-bd"/>
</dbReference>
<dbReference type="RefSeq" id="WP_264501990.1">
    <property type="nucleotide sequence ID" value="NZ_JAPDDS010000008.1"/>
</dbReference>
<dbReference type="PANTHER" id="PTHR42659">
    <property type="entry name" value="XANTHINE DEHYDROGENASE SUBUNIT C-RELATED"/>
    <property type="match status" value="1"/>
</dbReference>
<dbReference type="PANTHER" id="PTHR42659:SF1">
    <property type="entry name" value="OXIDOREDUCTASE"/>
    <property type="match status" value="1"/>
</dbReference>
<dbReference type="PROSITE" id="PS51387">
    <property type="entry name" value="FAD_PCMH"/>
    <property type="match status" value="1"/>
</dbReference>
<dbReference type="Gene3D" id="3.30.43.10">
    <property type="entry name" value="Uridine Diphospho-n-acetylenolpyruvylglucosamine Reductase, domain 2"/>
    <property type="match status" value="1"/>
</dbReference>
<dbReference type="InterPro" id="IPR036318">
    <property type="entry name" value="FAD-bd_PCMH-like_sf"/>
</dbReference>
<feature type="domain" description="FAD-binding PCMH-type" evidence="2">
    <location>
        <begin position="1"/>
        <end position="222"/>
    </location>
</feature>
<organism evidence="3 4">
    <name type="scientific">Luteolibacter flavescens</name>
    <dbReference type="NCBI Taxonomy" id="1859460"/>
    <lineage>
        <taxon>Bacteria</taxon>
        <taxon>Pseudomonadati</taxon>
        <taxon>Verrucomicrobiota</taxon>
        <taxon>Verrucomicrobiia</taxon>
        <taxon>Verrucomicrobiales</taxon>
        <taxon>Verrucomicrobiaceae</taxon>
        <taxon>Luteolibacter</taxon>
    </lineage>
</organism>
<dbReference type="Pfam" id="PF03450">
    <property type="entry name" value="CO_deh_flav_C"/>
    <property type="match status" value="1"/>
</dbReference>
<dbReference type="InterPro" id="IPR005107">
    <property type="entry name" value="CO_DH_flav_C"/>
</dbReference>
<dbReference type="InterPro" id="IPR051312">
    <property type="entry name" value="Diverse_Substr_Oxidored"/>
</dbReference>
<evidence type="ECO:0000259" key="2">
    <source>
        <dbReference type="PROSITE" id="PS51387"/>
    </source>
</evidence>
<dbReference type="InterPro" id="IPR016167">
    <property type="entry name" value="FAD-bd_PCMH_sub1"/>
</dbReference>
<protein>
    <submittedName>
        <fullName evidence="3">Xanthine dehydrogenase family protein subunit M</fullName>
    </submittedName>
</protein>
<dbReference type="EMBL" id="JAPDDS010000008">
    <property type="protein sequence ID" value="MCW1886035.1"/>
    <property type="molecule type" value="Genomic_DNA"/>
</dbReference>
<evidence type="ECO:0000256" key="1">
    <source>
        <dbReference type="ARBA" id="ARBA00022827"/>
    </source>
</evidence>
<sequence length="330" mass="34978">MKPFSYHCATDAGDALSHLSGSSAAAFLAGGTNLVDLMKEDVMSPAEVVDISRLPLGGITVTDEGGLRLGALETNAATARHPEVVSRYPLLAKAILAGASPQLRNRATNGGNLLQRTRCPYFYDVQLPCNKRLPGSGCPAREGYNRNHAILGTSEHCIATHPSDMCVALSALDAVVVLEGAGSSRSIPITGFHRLPEDEPHRDTDIRADELITAIELPSKGFPENYQYLKIRDRSSYAFALVSVAAAIEIEDGMIADARIALGGVAHKPWRKEEAEALLVGGPPSALAFDKAATALLGGAEARTFNAFKIPLARAAITRALADACHLMTK</sequence>
<dbReference type="InterPro" id="IPR036683">
    <property type="entry name" value="CO_DH_flav_C_dom_sf"/>
</dbReference>
<dbReference type="SUPFAM" id="SSF56176">
    <property type="entry name" value="FAD-binding/transporter-associated domain-like"/>
    <property type="match status" value="1"/>
</dbReference>
<evidence type="ECO:0000313" key="3">
    <source>
        <dbReference type="EMBL" id="MCW1886035.1"/>
    </source>
</evidence>
<dbReference type="Gene3D" id="3.30.390.50">
    <property type="entry name" value="CO dehydrogenase flavoprotein, C-terminal domain"/>
    <property type="match status" value="1"/>
</dbReference>
<dbReference type="InterPro" id="IPR016169">
    <property type="entry name" value="FAD-bd_PCMH_sub2"/>
</dbReference>
<dbReference type="Pfam" id="PF00941">
    <property type="entry name" value="FAD_binding_5"/>
    <property type="match status" value="1"/>
</dbReference>
<dbReference type="InterPro" id="IPR016166">
    <property type="entry name" value="FAD-bd_PCMH"/>
</dbReference>